<dbReference type="GO" id="GO:0005737">
    <property type="term" value="C:cytoplasm"/>
    <property type="evidence" value="ECO:0007669"/>
    <property type="project" value="TreeGrafter"/>
</dbReference>
<evidence type="ECO:0000259" key="3">
    <source>
        <dbReference type="PROSITE" id="PS50975"/>
    </source>
</evidence>
<proteinExistence type="predicted"/>
<protein>
    <submittedName>
        <fullName evidence="4">Cyanophycin synthetase</fullName>
    </submittedName>
</protein>
<dbReference type="RefSeq" id="WP_116687021.1">
    <property type="nucleotide sequence ID" value="NZ_CAWNYD010000003.1"/>
</dbReference>
<dbReference type="Proteomes" id="UP000244906">
    <property type="component" value="Unassembled WGS sequence"/>
</dbReference>
<sequence>MKSLKKYVYGYISKTFMDGCSSYNSLEVRKSCRSKEQARDAFAEHDVPHAKGLIFVNPLKAHQFAKQHGFPLVVKPNVGGFSRGSYFPITNYKQLWKAIFLAKIWWPATVVEQYLEGKNYRVLVANGKIISVIERFAPYVIGNGQSTISQLIDEENQIRQQMNLFPVIHPLSKSQVTVDFLKKQKLTIDSVLEQGQLVKLFHRISLAPGGIISTIDKQTVHPDNIELMEKVLGIFKANILGIDVILEKGIEHSHLEQKGILLEVNSRPYIKMHNHPRYGEKEDLSKHFEALEKLEVAQADIF</sequence>
<dbReference type="EMBL" id="QDDL01000003">
    <property type="protein sequence ID" value="PVZ69689.1"/>
    <property type="molecule type" value="Genomic_DNA"/>
</dbReference>
<dbReference type="PANTHER" id="PTHR21621:SF0">
    <property type="entry name" value="BETA-CITRYLGLUTAMATE SYNTHASE B-RELATED"/>
    <property type="match status" value="1"/>
</dbReference>
<reference evidence="4 5" key="1">
    <citation type="submission" date="2018-04" db="EMBL/GenBank/DDBJ databases">
        <title>Thalassorhabdus spongiae gen. nov., sp. nov., isolated from a marine sponge in South-West Iceland.</title>
        <authorList>
            <person name="Knobloch S."/>
            <person name="Daussin A."/>
            <person name="Johannsson R."/>
            <person name="Marteinsson V.T."/>
        </authorList>
    </citation>
    <scope>NUCLEOTIDE SEQUENCE [LARGE SCALE GENOMIC DNA]</scope>
    <source>
        <strain evidence="4 5">Hp12</strain>
    </source>
</reference>
<dbReference type="SUPFAM" id="SSF56059">
    <property type="entry name" value="Glutathione synthetase ATP-binding domain-like"/>
    <property type="match status" value="1"/>
</dbReference>
<keyword evidence="5" id="KW-1185">Reference proteome</keyword>
<feature type="domain" description="ATP-grasp" evidence="3">
    <location>
        <begin position="39"/>
        <end position="293"/>
    </location>
</feature>
<dbReference type="GO" id="GO:0046872">
    <property type="term" value="F:metal ion binding"/>
    <property type="evidence" value="ECO:0007669"/>
    <property type="project" value="InterPro"/>
</dbReference>
<evidence type="ECO:0000256" key="1">
    <source>
        <dbReference type="ARBA" id="ARBA00023211"/>
    </source>
</evidence>
<keyword evidence="2" id="KW-0067">ATP-binding</keyword>
<name>A0A2V1GUK4_9GAMM</name>
<gene>
    <name evidence="4" type="ORF">DC094_10335</name>
</gene>
<keyword evidence="1" id="KW-0464">Manganese</keyword>
<accession>A0A2V1GUK4</accession>
<dbReference type="PROSITE" id="PS50975">
    <property type="entry name" value="ATP_GRASP"/>
    <property type="match status" value="1"/>
</dbReference>
<dbReference type="AlphaFoldDB" id="A0A2V1GUK4"/>
<dbReference type="PANTHER" id="PTHR21621">
    <property type="entry name" value="RIBOSOMAL PROTEIN S6 MODIFICATION PROTEIN"/>
    <property type="match status" value="1"/>
</dbReference>
<dbReference type="GO" id="GO:0009432">
    <property type="term" value="P:SOS response"/>
    <property type="evidence" value="ECO:0007669"/>
    <property type="project" value="TreeGrafter"/>
</dbReference>
<comment type="caution">
    <text evidence="4">The sequence shown here is derived from an EMBL/GenBank/DDBJ whole genome shotgun (WGS) entry which is preliminary data.</text>
</comment>
<dbReference type="OrthoDB" id="9775266at2"/>
<keyword evidence="2" id="KW-0547">Nucleotide-binding</keyword>
<evidence type="ECO:0000313" key="5">
    <source>
        <dbReference type="Proteomes" id="UP000244906"/>
    </source>
</evidence>
<dbReference type="Gene3D" id="3.30.470.20">
    <property type="entry name" value="ATP-grasp fold, B domain"/>
    <property type="match status" value="2"/>
</dbReference>
<organism evidence="4 5">
    <name type="scientific">Pelagibaculum spongiae</name>
    <dbReference type="NCBI Taxonomy" id="2080658"/>
    <lineage>
        <taxon>Bacteria</taxon>
        <taxon>Pseudomonadati</taxon>
        <taxon>Pseudomonadota</taxon>
        <taxon>Gammaproteobacteria</taxon>
        <taxon>Oceanospirillales</taxon>
        <taxon>Pelagibaculum</taxon>
    </lineage>
</organism>
<evidence type="ECO:0000256" key="2">
    <source>
        <dbReference type="PROSITE-ProRule" id="PRU00409"/>
    </source>
</evidence>
<dbReference type="GO" id="GO:0005524">
    <property type="term" value="F:ATP binding"/>
    <property type="evidence" value="ECO:0007669"/>
    <property type="project" value="UniProtKB-UniRule"/>
</dbReference>
<dbReference type="InterPro" id="IPR011761">
    <property type="entry name" value="ATP-grasp"/>
</dbReference>
<dbReference type="GO" id="GO:0018169">
    <property type="term" value="F:ribosomal S6-glutamic acid ligase activity"/>
    <property type="evidence" value="ECO:0007669"/>
    <property type="project" value="TreeGrafter"/>
</dbReference>
<evidence type="ECO:0000313" key="4">
    <source>
        <dbReference type="EMBL" id="PVZ69689.1"/>
    </source>
</evidence>